<dbReference type="RefSeq" id="WP_246547076.1">
    <property type="nucleotide sequence ID" value="NZ_BAAAXY010000173.1"/>
</dbReference>
<dbReference type="Proteomes" id="UP000565579">
    <property type="component" value="Unassembled WGS sequence"/>
</dbReference>
<dbReference type="SMART" id="SM01022">
    <property type="entry name" value="ASCH"/>
    <property type="match status" value="1"/>
</dbReference>
<proteinExistence type="predicted"/>
<gene>
    <name evidence="2" type="ORF">HD593_009290</name>
</gene>
<dbReference type="InterPro" id="IPR015947">
    <property type="entry name" value="PUA-like_sf"/>
</dbReference>
<dbReference type="SUPFAM" id="SSF88697">
    <property type="entry name" value="PUA domain-like"/>
    <property type="match status" value="1"/>
</dbReference>
<dbReference type="EMBL" id="JACHMI010000001">
    <property type="protein sequence ID" value="MBB6554495.1"/>
    <property type="molecule type" value="Genomic_DNA"/>
</dbReference>
<evidence type="ECO:0000313" key="2">
    <source>
        <dbReference type="EMBL" id="MBB6554495.1"/>
    </source>
</evidence>
<dbReference type="Pfam" id="PF04266">
    <property type="entry name" value="ASCH"/>
    <property type="match status" value="1"/>
</dbReference>
<name>A0A7X0P3B0_9ACTN</name>
<dbReference type="Gene3D" id="3.10.400.10">
    <property type="entry name" value="Sulfate adenylyltransferase"/>
    <property type="match status" value="1"/>
</dbReference>
<protein>
    <submittedName>
        <fullName evidence="2">Uncharacterized protein YhfF</fullName>
    </submittedName>
</protein>
<dbReference type="AlphaFoldDB" id="A0A7X0P3B0"/>
<reference evidence="2 3" key="1">
    <citation type="submission" date="2020-08" db="EMBL/GenBank/DDBJ databases">
        <title>Sequencing the genomes of 1000 actinobacteria strains.</title>
        <authorList>
            <person name="Klenk H.-P."/>
        </authorList>
    </citation>
    <scope>NUCLEOTIDE SEQUENCE [LARGE SCALE GENOMIC DNA]</scope>
    <source>
        <strain evidence="2 3">DSM 43768</strain>
    </source>
</reference>
<keyword evidence="3" id="KW-1185">Reference proteome</keyword>
<evidence type="ECO:0000313" key="3">
    <source>
        <dbReference type="Proteomes" id="UP000565579"/>
    </source>
</evidence>
<feature type="domain" description="ASCH" evidence="1">
    <location>
        <begin position="1"/>
        <end position="110"/>
    </location>
</feature>
<dbReference type="InterPro" id="IPR009326">
    <property type="entry name" value="DUF984"/>
</dbReference>
<accession>A0A7X0P3B0</accession>
<dbReference type="InterPro" id="IPR007374">
    <property type="entry name" value="ASCH_domain"/>
</dbReference>
<organism evidence="2 3">
    <name type="scientific">Nonomuraea rubra</name>
    <dbReference type="NCBI Taxonomy" id="46180"/>
    <lineage>
        <taxon>Bacteria</taxon>
        <taxon>Bacillati</taxon>
        <taxon>Actinomycetota</taxon>
        <taxon>Actinomycetes</taxon>
        <taxon>Streptosporangiales</taxon>
        <taxon>Streptosporangiaceae</taxon>
        <taxon>Nonomuraea</taxon>
    </lineage>
</organism>
<dbReference type="PANTHER" id="PTHR39203:SF1">
    <property type="entry name" value="CYTOPLASMIC PROTEIN"/>
    <property type="match status" value="1"/>
</dbReference>
<evidence type="ECO:0000259" key="1">
    <source>
        <dbReference type="SMART" id="SM01022"/>
    </source>
</evidence>
<sequence length="116" mass="12849">MLTDLALSGAKRATAGILPLDYEREGEEVEHVGEHLVLVDDAGARVAEIEITRVELTPFAEVGWEFADAEGEGYKSTAEWRETHRGYWAGLGYEVEDSTTVVCLWFRLIPPTPTSP</sequence>
<comment type="caution">
    <text evidence="2">The sequence shown here is derived from an EMBL/GenBank/DDBJ whole genome shotgun (WGS) entry which is preliminary data.</text>
</comment>
<dbReference type="PANTHER" id="PTHR39203">
    <property type="entry name" value="CYTOPLASMIC PROTEIN-RELATED"/>
    <property type="match status" value="1"/>
</dbReference>